<dbReference type="UniPathway" id="UPA00048">
    <property type="reaction ID" value="UER00071"/>
</dbReference>
<dbReference type="EMBL" id="LIRB01000109">
    <property type="protein sequence ID" value="KWX79657.1"/>
    <property type="molecule type" value="Genomic_DNA"/>
</dbReference>
<keyword evidence="11 13" id="KW-0100">Branched-chain amino acid biosynthesis</keyword>
<name>A0A132U7S1_9BACL</name>
<keyword evidence="5 13" id="KW-0004">4Fe-4S</keyword>
<dbReference type="GO" id="GO:0003861">
    <property type="term" value="F:3-isopropylmalate dehydratase activity"/>
    <property type="evidence" value="ECO:0007669"/>
    <property type="project" value="UniProtKB-UniRule"/>
</dbReference>
<evidence type="ECO:0000256" key="11">
    <source>
        <dbReference type="ARBA" id="ARBA00023304"/>
    </source>
</evidence>
<feature type="binding site" evidence="13">
    <location>
        <position position="410"/>
    </location>
    <ligand>
        <name>[4Fe-4S] cluster</name>
        <dbReference type="ChEBI" id="CHEBI:49883"/>
    </ligand>
</feature>
<comment type="catalytic activity">
    <reaction evidence="1 13">
        <text>(2R,3S)-3-isopropylmalate = (2S)-2-isopropylmalate</text>
        <dbReference type="Rhea" id="RHEA:32287"/>
        <dbReference type="ChEBI" id="CHEBI:1178"/>
        <dbReference type="ChEBI" id="CHEBI:35121"/>
        <dbReference type="EC" id="4.2.1.33"/>
    </reaction>
</comment>
<dbReference type="Gene3D" id="3.30.499.10">
    <property type="entry name" value="Aconitase, domain 3"/>
    <property type="match status" value="2"/>
</dbReference>
<dbReference type="SUPFAM" id="SSF53732">
    <property type="entry name" value="Aconitase iron-sulfur domain"/>
    <property type="match status" value="1"/>
</dbReference>
<dbReference type="CDD" id="cd01583">
    <property type="entry name" value="IPMI"/>
    <property type="match status" value="1"/>
</dbReference>
<comment type="function">
    <text evidence="2 13">Catalyzes the isomerization between 2-isopropylmalate and 3-isopropylmalate, via the formation of 2-isopropylmaleate.</text>
</comment>
<feature type="binding site" evidence="13">
    <location>
        <position position="347"/>
    </location>
    <ligand>
        <name>[4Fe-4S] cluster</name>
        <dbReference type="ChEBI" id="CHEBI:49883"/>
    </ligand>
</feature>
<dbReference type="FunFam" id="3.30.499.10:FF:000007">
    <property type="entry name" value="3-isopropylmalate dehydratase large subunit"/>
    <property type="match status" value="1"/>
</dbReference>
<gene>
    <name evidence="13" type="primary">leuC</name>
    <name evidence="15" type="ORF">AMQ84_05955</name>
</gene>
<dbReference type="PANTHER" id="PTHR43822:SF9">
    <property type="entry name" value="3-ISOPROPYLMALATE DEHYDRATASE"/>
    <property type="match status" value="1"/>
</dbReference>
<dbReference type="InterPro" id="IPR004430">
    <property type="entry name" value="3-IsopropMal_deHydase_lsu"/>
</dbReference>
<dbReference type="NCBIfam" id="NF004016">
    <property type="entry name" value="PRK05478.1"/>
    <property type="match status" value="1"/>
</dbReference>
<evidence type="ECO:0000256" key="1">
    <source>
        <dbReference type="ARBA" id="ARBA00000491"/>
    </source>
</evidence>
<evidence type="ECO:0000256" key="5">
    <source>
        <dbReference type="ARBA" id="ARBA00022485"/>
    </source>
</evidence>
<dbReference type="InterPro" id="IPR033941">
    <property type="entry name" value="IPMI_cat"/>
</dbReference>
<dbReference type="PRINTS" id="PR00415">
    <property type="entry name" value="ACONITASE"/>
</dbReference>
<keyword evidence="15" id="KW-0413">Isomerase</keyword>
<evidence type="ECO:0000256" key="12">
    <source>
        <dbReference type="ARBA" id="ARBA00023501"/>
    </source>
</evidence>
<evidence type="ECO:0000313" key="15">
    <source>
        <dbReference type="EMBL" id="KWX79657.1"/>
    </source>
</evidence>
<comment type="similarity">
    <text evidence="13">Belongs to the aconitase/IPM isomerase family. LeuC type 1 subfamily.</text>
</comment>
<dbReference type="OrthoDB" id="9802769at2"/>
<evidence type="ECO:0000259" key="14">
    <source>
        <dbReference type="Pfam" id="PF00330"/>
    </source>
</evidence>
<dbReference type="PROSITE" id="PS01244">
    <property type="entry name" value="ACONITASE_2"/>
    <property type="match status" value="1"/>
</dbReference>
<dbReference type="GO" id="GO:0046872">
    <property type="term" value="F:metal ion binding"/>
    <property type="evidence" value="ECO:0007669"/>
    <property type="project" value="UniProtKB-KW"/>
</dbReference>
<keyword evidence="8 13" id="KW-0408">Iron</keyword>
<dbReference type="HAMAP" id="MF_01026">
    <property type="entry name" value="LeuC_type1"/>
    <property type="match status" value="1"/>
</dbReference>
<dbReference type="InterPro" id="IPR036008">
    <property type="entry name" value="Aconitase_4Fe-4S_dom"/>
</dbReference>
<reference evidence="15 16" key="1">
    <citation type="submission" date="2015-08" db="EMBL/GenBank/DDBJ databases">
        <title>Genomes of Paenibacillus riograndensis.</title>
        <authorList>
            <person name="Sant'Anna F.H."/>
            <person name="Souza R."/>
            <person name="Ambrosini A."/>
            <person name="Bach E."/>
            <person name="Fernandes G."/>
            <person name="Balsanelli E."/>
            <person name="Baura V.A."/>
            <person name="Pedrosa F.O."/>
            <person name="Souza E.M."/>
            <person name="Passaglia L."/>
        </authorList>
    </citation>
    <scope>NUCLEOTIDE SEQUENCE [LARGE SCALE GENOMIC DNA]</scope>
    <source>
        <strain evidence="15 16">CAS34</strain>
    </source>
</reference>
<dbReference type="InterPro" id="IPR050067">
    <property type="entry name" value="IPM_dehydratase_rel_enz"/>
</dbReference>
<evidence type="ECO:0000313" key="16">
    <source>
        <dbReference type="Proteomes" id="UP000070475"/>
    </source>
</evidence>
<dbReference type="PANTHER" id="PTHR43822">
    <property type="entry name" value="HOMOACONITASE, MITOCHONDRIAL-RELATED"/>
    <property type="match status" value="1"/>
</dbReference>
<dbReference type="Pfam" id="PF00330">
    <property type="entry name" value="Aconitase"/>
    <property type="match status" value="1"/>
</dbReference>
<dbReference type="PATRIC" id="fig|483937.3.peg.4549"/>
<comment type="caution">
    <text evidence="15">The sequence shown here is derived from an EMBL/GenBank/DDBJ whole genome shotgun (WGS) entry which is preliminary data.</text>
</comment>
<dbReference type="GO" id="GO:0009098">
    <property type="term" value="P:L-leucine biosynthetic process"/>
    <property type="evidence" value="ECO:0007669"/>
    <property type="project" value="UniProtKB-UniRule"/>
</dbReference>
<sequence>MGNKTMFEKIWDNHVIHQEEGKPSIIYIDLHLVHEVTSPQAFEGLRLSGRKVRRPGLTFATMDHNVPTKDRYNITDPISKQQIDTLSQNCRDFGVKLFDLNDIDQGVVHVMGPEIGLTHPGKTIVCGDSHTSTHGAFGALAFGIGTSEVEHVLATQCLQQSKAKTMEVRFTGKRNPGVTAKDMILGVIAKYGTDFATGYVIEYTGEAIRELSMEERMTVCNMSIEGGARAGLIAPDETTFNYLRGRQYVPQGAAYEAAVETWKELVSDEGAQYDTVVEFDVETLIPQVTWGTSPGMGTDITSTVPNPADFTTENERKAAEKALEYMDLVPGTPISEIGIDYVFIGSCTNGRIEDLRAAAEVAKGHKVSDKVTAIVVPGSGRVKLQAEKEGLDKVFTEAGFEWREAGCSMCLAMNPDVLQPGQRCASTSNRNFEGRQGRGGRTHLVSPAMAAAAAIKGHFTDVRGWNYKAEAVNA</sequence>
<proteinExistence type="inferred from homology"/>
<comment type="cofactor">
    <cofactor evidence="13">
        <name>[4Fe-4S] cluster</name>
        <dbReference type="ChEBI" id="CHEBI:49883"/>
    </cofactor>
    <text evidence="13">Binds 1 [4Fe-4S] cluster per subunit.</text>
</comment>
<evidence type="ECO:0000256" key="7">
    <source>
        <dbReference type="ARBA" id="ARBA00022723"/>
    </source>
</evidence>
<keyword evidence="7 13" id="KW-0479">Metal-binding</keyword>
<dbReference type="GO" id="GO:0003994">
    <property type="term" value="F:aconitate hydratase activity"/>
    <property type="evidence" value="ECO:0007669"/>
    <property type="project" value="UniProtKB-EC"/>
</dbReference>
<comment type="catalytic activity">
    <reaction evidence="12">
        <text>citrate = D-threo-isocitrate</text>
        <dbReference type="Rhea" id="RHEA:10336"/>
        <dbReference type="ChEBI" id="CHEBI:15562"/>
        <dbReference type="ChEBI" id="CHEBI:16947"/>
        <dbReference type="EC" id="4.2.1.3"/>
    </reaction>
</comment>
<dbReference type="Proteomes" id="UP000070475">
    <property type="component" value="Unassembled WGS sequence"/>
</dbReference>
<dbReference type="NCBIfam" id="NF009116">
    <property type="entry name" value="PRK12466.1"/>
    <property type="match status" value="1"/>
</dbReference>
<keyword evidence="16" id="KW-1185">Reference proteome</keyword>
<comment type="subunit">
    <text evidence="13">Heterodimer of LeuC and LeuD.</text>
</comment>
<dbReference type="GO" id="GO:0016853">
    <property type="term" value="F:isomerase activity"/>
    <property type="evidence" value="ECO:0007669"/>
    <property type="project" value="UniProtKB-KW"/>
</dbReference>
<dbReference type="GO" id="GO:0051539">
    <property type="term" value="F:4 iron, 4 sulfur cluster binding"/>
    <property type="evidence" value="ECO:0007669"/>
    <property type="project" value="UniProtKB-KW"/>
</dbReference>
<evidence type="ECO:0000256" key="3">
    <source>
        <dbReference type="ARBA" id="ARBA00004729"/>
    </source>
</evidence>
<feature type="binding site" evidence="13">
    <location>
        <position position="407"/>
    </location>
    <ligand>
        <name>[4Fe-4S] cluster</name>
        <dbReference type="ChEBI" id="CHEBI:49883"/>
    </ligand>
</feature>
<dbReference type="AlphaFoldDB" id="A0A132U7S1"/>
<dbReference type="InterPro" id="IPR018136">
    <property type="entry name" value="Aconitase_4Fe-4S_BS"/>
</dbReference>
<evidence type="ECO:0000256" key="9">
    <source>
        <dbReference type="ARBA" id="ARBA00023014"/>
    </source>
</evidence>
<dbReference type="PROSITE" id="PS00450">
    <property type="entry name" value="ACONITASE_1"/>
    <property type="match status" value="1"/>
</dbReference>
<protein>
    <recommendedName>
        <fullName evidence="13">3-isopropylmalate dehydratase large subunit</fullName>
        <ecNumber evidence="13">4.2.1.33</ecNumber>
    </recommendedName>
    <alternativeName>
        <fullName evidence="13">Alpha-IPM isomerase</fullName>
        <shortName evidence="13">IPMI</shortName>
    </alternativeName>
    <alternativeName>
        <fullName evidence="13">Isopropylmalate isomerase</fullName>
    </alternativeName>
</protein>
<evidence type="ECO:0000256" key="4">
    <source>
        <dbReference type="ARBA" id="ARBA00022430"/>
    </source>
</evidence>
<evidence type="ECO:0000256" key="8">
    <source>
        <dbReference type="ARBA" id="ARBA00023004"/>
    </source>
</evidence>
<dbReference type="EC" id="4.2.1.33" evidence="13"/>
<dbReference type="NCBIfam" id="TIGR00170">
    <property type="entry name" value="leuC"/>
    <property type="match status" value="1"/>
</dbReference>
<dbReference type="RefSeq" id="WP_060859688.1">
    <property type="nucleotide sequence ID" value="NZ_LIRB01000109.1"/>
</dbReference>
<evidence type="ECO:0000256" key="2">
    <source>
        <dbReference type="ARBA" id="ARBA00002695"/>
    </source>
</evidence>
<evidence type="ECO:0000256" key="13">
    <source>
        <dbReference type="HAMAP-Rule" id="MF_01026"/>
    </source>
</evidence>
<dbReference type="InterPro" id="IPR015931">
    <property type="entry name" value="Acnase/IPM_dHydase_lsu_aba_1/3"/>
</dbReference>
<dbReference type="InterPro" id="IPR001030">
    <property type="entry name" value="Acoase/IPM_deHydtase_lsu_aba"/>
</dbReference>
<keyword evidence="9 13" id="KW-0411">Iron-sulfur</keyword>
<organism evidence="15 16">
    <name type="scientific">Paenibacillus riograndensis</name>
    <dbReference type="NCBI Taxonomy" id="483937"/>
    <lineage>
        <taxon>Bacteria</taxon>
        <taxon>Bacillati</taxon>
        <taxon>Bacillota</taxon>
        <taxon>Bacilli</taxon>
        <taxon>Bacillales</taxon>
        <taxon>Paenibacillaceae</taxon>
        <taxon>Paenibacillus</taxon>
        <taxon>Paenibacillus sonchi group</taxon>
    </lineage>
</organism>
<accession>A0A132U7S1</accession>
<comment type="pathway">
    <text evidence="3 13">Amino-acid biosynthesis; L-leucine biosynthesis; L-leucine from 3-methyl-2-oxobutanoate: step 2/4.</text>
</comment>
<evidence type="ECO:0000256" key="10">
    <source>
        <dbReference type="ARBA" id="ARBA00023239"/>
    </source>
</evidence>
<keyword evidence="10 13" id="KW-0456">Lyase</keyword>
<evidence type="ECO:0000256" key="6">
    <source>
        <dbReference type="ARBA" id="ARBA00022605"/>
    </source>
</evidence>
<keyword evidence="4 13" id="KW-0432">Leucine biosynthesis</keyword>
<keyword evidence="6 13" id="KW-0028">Amino-acid biosynthesis</keyword>
<feature type="domain" description="Aconitase/3-isopropylmalate dehydratase large subunit alpha/beta/alpha" evidence="14">
    <location>
        <begin position="8"/>
        <end position="457"/>
    </location>
</feature>